<dbReference type="AlphaFoldDB" id="A0AAD7E7G1"/>
<keyword evidence="3 12" id="KW-0732">Signal</keyword>
<dbReference type="Pfam" id="PF00295">
    <property type="entry name" value="Glyco_hydro_28"/>
    <property type="match status" value="2"/>
</dbReference>
<dbReference type="InterPro" id="IPR000743">
    <property type="entry name" value="Glyco_hydro_28"/>
</dbReference>
<protein>
    <recommendedName>
        <fullName evidence="2">endo-polygalacturonase</fullName>
        <ecNumber evidence="2">3.2.1.15</ecNumber>
    </recommendedName>
</protein>
<dbReference type="InterPro" id="IPR011050">
    <property type="entry name" value="Pectin_lyase_fold/virulence"/>
</dbReference>
<feature type="signal peptide" evidence="12">
    <location>
        <begin position="1"/>
        <end position="17"/>
    </location>
</feature>
<organism evidence="13 14">
    <name type="scientific">Mycena albidolilacea</name>
    <dbReference type="NCBI Taxonomy" id="1033008"/>
    <lineage>
        <taxon>Eukaryota</taxon>
        <taxon>Fungi</taxon>
        <taxon>Dikarya</taxon>
        <taxon>Basidiomycota</taxon>
        <taxon>Agaricomycotina</taxon>
        <taxon>Agaricomycetes</taxon>
        <taxon>Agaricomycetidae</taxon>
        <taxon>Agaricales</taxon>
        <taxon>Marasmiineae</taxon>
        <taxon>Mycenaceae</taxon>
        <taxon>Mycena</taxon>
    </lineage>
</organism>
<dbReference type="InterPro" id="IPR012334">
    <property type="entry name" value="Pectin_lyas_fold"/>
</dbReference>
<dbReference type="InterPro" id="IPR006626">
    <property type="entry name" value="PbH1"/>
</dbReference>
<keyword evidence="14" id="KW-1185">Reference proteome</keyword>
<dbReference type="PANTHER" id="PTHR31884:SF1">
    <property type="entry name" value="POLYGALACTURONASE"/>
    <property type="match status" value="1"/>
</dbReference>
<dbReference type="GO" id="GO:0004650">
    <property type="term" value="F:polygalacturonase activity"/>
    <property type="evidence" value="ECO:0007669"/>
    <property type="project" value="UniProtKB-EC"/>
</dbReference>
<comment type="similarity">
    <text evidence="1 11">Belongs to the glycosyl hydrolase 28 family.</text>
</comment>
<evidence type="ECO:0000256" key="2">
    <source>
        <dbReference type="ARBA" id="ARBA00012736"/>
    </source>
</evidence>
<dbReference type="Proteomes" id="UP001218218">
    <property type="component" value="Unassembled WGS sequence"/>
</dbReference>
<dbReference type="PROSITE" id="PS00502">
    <property type="entry name" value="POLYGALACTURONASE"/>
    <property type="match status" value="1"/>
</dbReference>
<evidence type="ECO:0000313" key="14">
    <source>
        <dbReference type="Proteomes" id="UP001218218"/>
    </source>
</evidence>
<keyword evidence="8" id="KW-0961">Cell wall biogenesis/degradation</keyword>
<dbReference type="InterPro" id="IPR050434">
    <property type="entry name" value="Glycosyl_hydrlase_28"/>
</dbReference>
<sequence>MFTQALVVALLSVSARACTGTITSLTDVAAAVACTTINVNGFSVPAGSTFSLALLAGTTVNILGDISFGTKNWAGPLFSITGTNVTFNGNDHTFNGQGSFYWDGHGSSSGTLKPRPMMKFVLSLSPPFLPLRSVPPLFAPPPASLLHTSISNIFNPCSTNFLRYRVKTSGLFTNLKILNSPAQVFSVDNAAPLTISAITIDDSLGDSANAASAGKPAGANTDGFDVGNQAPLTISGCTVKNQDDCIAINSGAGVTFTGNHCSGGHGISIGSIDTGDIVSNITISNNVITSGANGLRIKTIATAMGASVSGITYSGNTVSNVTGFGVLIDQSYPSTLGTPGNGVVISGINFVGTNTLTIPSGITPVAVNCGSTSCQGTWNWAGLKVSGGAANKINYKGITGFP</sequence>
<dbReference type="EMBL" id="JARIHO010000128">
    <property type="protein sequence ID" value="KAJ7301719.1"/>
    <property type="molecule type" value="Genomic_DNA"/>
</dbReference>
<dbReference type="Gene3D" id="2.160.20.10">
    <property type="entry name" value="Single-stranded right-handed beta-helix, Pectin lyase-like"/>
    <property type="match status" value="1"/>
</dbReference>
<evidence type="ECO:0000256" key="8">
    <source>
        <dbReference type="ARBA" id="ARBA00023316"/>
    </source>
</evidence>
<keyword evidence="4" id="KW-0677">Repeat</keyword>
<keyword evidence="6" id="KW-1015">Disulfide bond</keyword>
<dbReference type="GO" id="GO:0005576">
    <property type="term" value="C:extracellular region"/>
    <property type="evidence" value="ECO:0007669"/>
    <property type="project" value="TreeGrafter"/>
</dbReference>
<evidence type="ECO:0000256" key="4">
    <source>
        <dbReference type="ARBA" id="ARBA00022737"/>
    </source>
</evidence>
<evidence type="ECO:0000256" key="1">
    <source>
        <dbReference type="ARBA" id="ARBA00008834"/>
    </source>
</evidence>
<accession>A0AAD7E7G1</accession>
<evidence type="ECO:0000256" key="9">
    <source>
        <dbReference type="ARBA" id="ARBA00034074"/>
    </source>
</evidence>
<evidence type="ECO:0000256" key="7">
    <source>
        <dbReference type="ARBA" id="ARBA00023295"/>
    </source>
</evidence>
<dbReference type="GO" id="GO:0045490">
    <property type="term" value="P:pectin catabolic process"/>
    <property type="evidence" value="ECO:0007669"/>
    <property type="project" value="TreeGrafter"/>
</dbReference>
<dbReference type="SMART" id="SM00710">
    <property type="entry name" value="PbH1"/>
    <property type="match status" value="7"/>
</dbReference>
<keyword evidence="7 11" id="KW-0326">Glycosidase</keyword>
<dbReference type="SUPFAM" id="SSF51126">
    <property type="entry name" value="Pectin lyase-like"/>
    <property type="match status" value="1"/>
</dbReference>
<evidence type="ECO:0000256" key="11">
    <source>
        <dbReference type="RuleBase" id="RU361169"/>
    </source>
</evidence>
<evidence type="ECO:0000256" key="3">
    <source>
        <dbReference type="ARBA" id="ARBA00022729"/>
    </source>
</evidence>
<reference evidence="13" key="1">
    <citation type="submission" date="2023-03" db="EMBL/GenBank/DDBJ databases">
        <title>Massive genome expansion in bonnet fungi (Mycena s.s.) driven by repeated elements and novel gene families across ecological guilds.</title>
        <authorList>
            <consortium name="Lawrence Berkeley National Laboratory"/>
            <person name="Harder C.B."/>
            <person name="Miyauchi S."/>
            <person name="Viragh M."/>
            <person name="Kuo A."/>
            <person name="Thoen E."/>
            <person name="Andreopoulos B."/>
            <person name="Lu D."/>
            <person name="Skrede I."/>
            <person name="Drula E."/>
            <person name="Henrissat B."/>
            <person name="Morin E."/>
            <person name="Kohler A."/>
            <person name="Barry K."/>
            <person name="LaButti K."/>
            <person name="Morin E."/>
            <person name="Salamov A."/>
            <person name="Lipzen A."/>
            <person name="Mereny Z."/>
            <person name="Hegedus B."/>
            <person name="Baldrian P."/>
            <person name="Stursova M."/>
            <person name="Weitz H."/>
            <person name="Taylor A."/>
            <person name="Grigoriev I.V."/>
            <person name="Nagy L.G."/>
            <person name="Martin F."/>
            <person name="Kauserud H."/>
        </authorList>
    </citation>
    <scope>NUCLEOTIDE SEQUENCE</scope>
    <source>
        <strain evidence="13">CBHHK002</strain>
    </source>
</reference>
<evidence type="ECO:0000256" key="12">
    <source>
        <dbReference type="SAM" id="SignalP"/>
    </source>
</evidence>
<dbReference type="GO" id="GO:0071555">
    <property type="term" value="P:cell wall organization"/>
    <property type="evidence" value="ECO:0007669"/>
    <property type="project" value="UniProtKB-KW"/>
</dbReference>
<evidence type="ECO:0000256" key="10">
    <source>
        <dbReference type="PROSITE-ProRule" id="PRU10052"/>
    </source>
</evidence>
<name>A0AAD7E7G1_9AGAR</name>
<comment type="caution">
    <text evidence="13">The sequence shown here is derived from an EMBL/GenBank/DDBJ whole genome shotgun (WGS) entry which is preliminary data.</text>
</comment>
<evidence type="ECO:0000313" key="13">
    <source>
        <dbReference type="EMBL" id="KAJ7301719.1"/>
    </source>
</evidence>
<feature type="active site" evidence="10">
    <location>
        <position position="265"/>
    </location>
</feature>
<dbReference type="EC" id="3.2.1.15" evidence="2"/>
<dbReference type="PANTHER" id="PTHR31884">
    <property type="entry name" value="POLYGALACTURONASE"/>
    <property type="match status" value="1"/>
</dbReference>
<gene>
    <name evidence="13" type="ORF">DFH08DRAFT_992275</name>
</gene>
<feature type="chain" id="PRO_5042092509" description="endo-polygalacturonase" evidence="12">
    <location>
        <begin position="18"/>
        <end position="402"/>
    </location>
</feature>
<keyword evidence="5 11" id="KW-0378">Hydrolase</keyword>
<proteinExistence type="inferred from homology"/>
<evidence type="ECO:0000256" key="5">
    <source>
        <dbReference type="ARBA" id="ARBA00022801"/>
    </source>
</evidence>
<comment type="catalytic activity">
    <reaction evidence="9">
        <text>(1,4-alpha-D-galacturonosyl)n+m + H2O = (1,4-alpha-D-galacturonosyl)n + (1,4-alpha-D-galacturonosyl)m.</text>
        <dbReference type="EC" id="3.2.1.15"/>
    </reaction>
</comment>
<evidence type="ECO:0000256" key="6">
    <source>
        <dbReference type="ARBA" id="ARBA00023157"/>
    </source>
</evidence>